<dbReference type="PANTHER" id="PTHR11803:SF42">
    <property type="entry name" value="MMF1"/>
    <property type="match status" value="1"/>
</dbReference>
<organism evidence="2 3">
    <name type="scientific">Lasiodiplodia theobromae</name>
    <dbReference type="NCBI Taxonomy" id="45133"/>
    <lineage>
        <taxon>Eukaryota</taxon>
        <taxon>Fungi</taxon>
        <taxon>Dikarya</taxon>
        <taxon>Ascomycota</taxon>
        <taxon>Pezizomycotina</taxon>
        <taxon>Dothideomycetes</taxon>
        <taxon>Dothideomycetes incertae sedis</taxon>
        <taxon>Botryosphaeriales</taxon>
        <taxon>Botryosphaeriaceae</taxon>
        <taxon>Lasiodiplodia</taxon>
    </lineage>
</organism>
<sequence length="89" mass="9626">MIEGTVQDRTKQILQNLASVLEAAGSDMSRVIKVNIFLTDMGDFGAMNEVYDTFFTAPKPARTCVAVKSLPLGTDVEIECIASTDSPKL</sequence>
<dbReference type="GO" id="GO:0005739">
    <property type="term" value="C:mitochondrion"/>
    <property type="evidence" value="ECO:0007669"/>
    <property type="project" value="TreeGrafter"/>
</dbReference>
<proteinExistence type="inferred from homology"/>
<dbReference type="InterPro" id="IPR006056">
    <property type="entry name" value="RidA"/>
</dbReference>
<dbReference type="CDD" id="cd00448">
    <property type="entry name" value="YjgF_YER057c_UK114_family"/>
    <property type="match status" value="1"/>
</dbReference>
<dbReference type="InterPro" id="IPR035959">
    <property type="entry name" value="RutC-like_sf"/>
</dbReference>
<accession>A0A5N5D6L1</accession>
<dbReference type="Proteomes" id="UP000325902">
    <property type="component" value="Unassembled WGS sequence"/>
</dbReference>
<comment type="caution">
    <text evidence="2">The sequence shown here is derived from an EMBL/GenBank/DDBJ whole genome shotgun (WGS) entry which is preliminary data.</text>
</comment>
<gene>
    <name evidence="2" type="primary">mmf1</name>
    <name evidence="2" type="ORF">DBV05_g7911</name>
</gene>
<dbReference type="AlphaFoldDB" id="A0A5N5D6L1"/>
<protein>
    <submittedName>
        <fullName evidence="2">Protein mmf1</fullName>
    </submittedName>
</protein>
<name>A0A5N5D6L1_9PEZI</name>
<dbReference type="OrthoDB" id="309640at2759"/>
<dbReference type="SUPFAM" id="SSF55298">
    <property type="entry name" value="YjgF-like"/>
    <property type="match status" value="1"/>
</dbReference>
<keyword evidence="3" id="KW-1185">Reference proteome</keyword>
<evidence type="ECO:0000313" key="2">
    <source>
        <dbReference type="EMBL" id="KAB2573398.1"/>
    </source>
</evidence>
<evidence type="ECO:0000256" key="1">
    <source>
        <dbReference type="ARBA" id="ARBA00010552"/>
    </source>
</evidence>
<dbReference type="InterPro" id="IPR006175">
    <property type="entry name" value="YjgF/YER057c/UK114"/>
</dbReference>
<dbReference type="GO" id="GO:0005829">
    <property type="term" value="C:cytosol"/>
    <property type="evidence" value="ECO:0007669"/>
    <property type="project" value="TreeGrafter"/>
</dbReference>
<dbReference type="EMBL" id="VCHE01000059">
    <property type="protein sequence ID" value="KAB2573398.1"/>
    <property type="molecule type" value="Genomic_DNA"/>
</dbReference>
<dbReference type="Pfam" id="PF01042">
    <property type="entry name" value="Ribonuc_L-PSP"/>
    <property type="match status" value="1"/>
</dbReference>
<dbReference type="FunFam" id="3.30.1330.40:FF:000001">
    <property type="entry name" value="L-PSP family endoribonuclease"/>
    <property type="match status" value="1"/>
</dbReference>
<comment type="similarity">
    <text evidence="1">Belongs to the RutC family.</text>
</comment>
<dbReference type="GO" id="GO:0019239">
    <property type="term" value="F:deaminase activity"/>
    <property type="evidence" value="ECO:0007669"/>
    <property type="project" value="TreeGrafter"/>
</dbReference>
<dbReference type="PANTHER" id="PTHR11803">
    <property type="entry name" value="2-IMINOBUTANOATE/2-IMINOPROPANOATE DEAMINASE RIDA"/>
    <property type="match status" value="1"/>
</dbReference>
<dbReference type="NCBIfam" id="TIGR00004">
    <property type="entry name" value="Rid family detoxifying hydrolase"/>
    <property type="match status" value="1"/>
</dbReference>
<dbReference type="Gene3D" id="3.30.1330.40">
    <property type="entry name" value="RutC-like"/>
    <property type="match status" value="1"/>
</dbReference>
<reference evidence="2 3" key="1">
    <citation type="journal article" date="2019" name="Sci. Rep.">
        <title>A multi-omics analysis of the grapevine pathogen Lasiodiplodia theobromae reveals that temperature affects the expression of virulence- and pathogenicity-related genes.</title>
        <authorList>
            <person name="Felix C."/>
            <person name="Meneses R."/>
            <person name="Goncalves M.F.M."/>
            <person name="Tilleman L."/>
            <person name="Duarte A.S."/>
            <person name="Jorrin-Novo J.V."/>
            <person name="Van de Peer Y."/>
            <person name="Deforce D."/>
            <person name="Van Nieuwerburgh F."/>
            <person name="Esteves A.C."/>
            <person name="Alves A."/>
        </authorList>
    </citation>
    <scope>NUCLEOTIDE SEQUENCE [LARGE SCALE GENOMIC DNA]</scope>
    <source>
        <strain evidence="2 3">LA-SOL3</strain>
    </source>
</reference>
<evidence type="ECO:0000313" key="3">
    <source>
        <dbReference type="Proteomes" id="UP000325902"/>
    </source>
</evidence>